<accession>A0A5C5XC26</accession>
<evidence type="ECO:0000313" key="1">
    <source>
        <dbReference type="EMBL" id="TWT60560.1"/>
    </source>
</evidence>
<dbReference type="Gene3D" id="3.40.720.10">
    <property type="entry name" value="Alkaline Phosphatase, subunit A"/>
    <property type="match status" value="1"/>
</dbReference>
<gene>
    <name evidence="1" type="ORF">Pan54_12740</name>
</gene>
<dbReference type="PANTHER" id="PTHR43737:SF1">
    <property type="entry name" value="DUF1501 DOMAIN-CONTAINING PROTEIN"/>
    <property type="match status" value="1"/>
</dbReference>
<name>A0A5C5XC26_9PLAN</name>
<dbReference type="AlphaFoldDB" id="A0A5C5XC26"/>
<protein>
    <recommendedName>
        <fullName evidence="3">Sulfatase</fullName>
    </recommendedName>
</protein>
<keyword evidence="2" id="KW-1185">Reference proteome</keyword>
<dbReference type="RefSeq" id="WP_146502665.1">
    <property type="nucleotide sequence ID" value="NZ_SJPG01000001.1"/>
</dbReference>
<dbReference type="PANTHER" id="PTHR43737">
    <property type="entry name" value="BLL7424 PROTEIN"/>
    <property type="match status" value="1"/>
</dbReference>
<dbReference type="Pfam" id="PF07394">
    <property type="entry name" value="DUF1501"/>
    <property type="match status" value="1"/>
</dbReference>
<evidence type="ECO:0000313" key="2">
    <source>
        <dbReference type="Proteomes" id="UP000316095"/>
    </source>
</evidence>
<dbReference type="InterPro" id="IPR017850">
    <property type="entry name" value="Alkaline_phosphatase_core_sf"/>
</dbReference>
<organism evidence="1 2">
    <name type="scientific">Rubinisphaera italica</name>
    <dbReference type="NCBI Taxonomy" id="2527969"/>
    <lineage>
        <taxon>Bacteria</taxon>
        <taxon>Pseudomonadati</taxon>
        <taxon>Planctomycetota</taxon>
        <taxon>Planctomycetia</taxon>
        <taxon>Planctomycetales</taxon>
        <taxon>Planctomycetaceae</taxon>
        <taxon>Rubinisphaera</taxon>
    </lineage>
</organism>
<reference evidence="1 2" key="1">
    <citation type="submission" date="2019-02" db="EMBL/GenBank/DDBJ databases">
        <title>Deep-cultivation of Planctomycetes and their phenomic and genomic characterization uncovers novel biology.</title>
        <authorList>
            <person name="Wiegand S."/>
            <person name="Jogler M."/>
            <person name="Boedeker C."/>
            <person name="Pinto D."/>
            <person name="Vollmers J."/>
            <person name="Rivas-Marin E."/>
            <person name="Kohn T."/>
            <person name="Peeters S.H."/>
            <person name="Heuer A."/>
            <person name="Rast P."/>
            <person name="Oberbeckmann S."/>
            <person name="Bunk B."/>
            <person name="Jeske O."/>
            <person name="Meyerdierks A."/>
            <person name="Storesund J.E."/>
            <person name="Kallscheuer N."/>
            <person name="Luecker S."/>
            <person name="Lage O.M."/>
            <person name="Pohl T."/>
            <person name="Merkel B.J."/>
            <person name="Hornburger P."/>
            <person name="Mueller R.-W."/>
            <person name="Bruemmer F."/>
            <person name="Labrenz M."/>
            <person name="Spormann A.M."/>
            <person name="Op Den Camp H."/>
            <person name="Overmann J."/>
            <person name="Amann R."/>
            <person name="Jetten M.S.M."/>
            <person name="Mascher T."/>
            <person name="Medema M.H."/>
            <person name="Devos D.P."/>
            <person name="Kaster A.-K."/>
            <person name="Ovreas L."/>
            <person name="Rohde M."/>
            <person name="Galperin M.Y."/>
            <person name="Jogler C."/>
        </authorList>
    </citation>
    <scope>NUCLEOTIDE SEQUENCE [LARGE SCALE GENOMIC DNA]</scope>
    <source>
        <strain evidence="1 2">Pan54</strain>
    </source>
</reference>
<dbReference type="OrthoDB" id="127333at2"/>
<sequence length="482" mass="52881">MKSFDSASQRREFLWKIGGGLGGIAMCQILARDAAASNGSAIEEGLHHPPKAKRVIQLFMTGGASPMDTFDYKPELIKLHGQKLGPNEKPEGFTAMPGAIMKSPFEFKQHGECGRWVSSVFPHQAKWVDEMAFLMAMSSKTNVHGPATYMMNSGFLLPGFPCMGAWISYGLGNLSDNFPTFVVLPDSKGLPYNQRGPFSSGFLPAIHQGTVINAGSPNPVPALFPHENFKFATKQSDHDGMKLLQQINRAHAELRPDDTRLDARIRSYELAAKMQLSAPEAFDLSRESDSTQKAYGLGEAVTDDFGRRCLLARRLIERGTRFVQVWSGPQGATGNWDNHGSIPNELPPIAMSVDQPIGALIGDLKSRGLFEDTLLIWTTEFGRTPFAQGGEGRDHNGGTFVTWLAGAGIKPGMAHGKSDDWGYQTAEGQTYCYDFHATILHLLGLDHTRLTFLQNGIDRRLTDVHGHVIHEILDEANASQSK</sequence>
<proteinExistence type="predicted"/>
<dbReference type="EMBL" id="SJPG01000001">
    <property type="protein sequence ID" value="TWT60560.1"/>
    <property type="molecule type" value="Genomic_DNA"/>
</dbReference>
<dbReference type="SUPFAM" id="SSF53649">
    <property type="entry name" value="Alkaline phosphatase-like"/>
    <property type="match status" value="1"/>
</dbReference>
<evidence type="ECO:0008006" key="3">
    <source>
        <dbReference type="Google" id="ProtNLM"/>
    </source>
</evidence>
<dbReference type="Proteomes" id="UP000316095">
    <property type="component" value="Unassembled WGS sequence"/>
</dbReference>
<comment type="caution">
    <text evidence="1">The sequence shown here is derived from an EMBL/GenBank/DDBJ whole genome shotgun (WGS) entry which is preliminary data.</text>
</comment>
<dbReference type="InterPro" id="IPR010869">
    <property type="entry name" value="DUF1501"/>
</dbReference>